<feature type="region of interest" description="Disordered" evidence="1">
    <location>
        <begin position="574"/>
        <end position="599"/>
    </location>
</feature>
<accession>A2EC04</accession>
<evidence type="ECO:0000256" key="1">
    <source>
        <dbReference type="SAM" id="MobiDB-lite"/>
    </source>
</evidence>
<dbReference type="PANTHER" id="PTHR19051:SF32">
    <property type="entry name" value="KERATIN-ASSOCIATED PROTEIN 13-3"/>
    <property type="match status" value="1"/>
</dbReference>
<reference evidence="3" key="2">
    <citation type="journal article" date="2007" name="Science">
        <title>Draft genome sequence of the sexually transmitted pathogen Trichomonas vaginalis.</title>
        <authorList>
            <person name="Carlton J.M."/>
            <person name="Hirt R.P."/>
            <person name="Silva J.C."/>
            <person name="Delcher A.L."/>
            <person name="Schatz M."/>
            <person name="Zhao Q."/>
            <person name="Wortman J.R."/>
            <person name="Bidwell S.L."/>
            <person name="Alsmark U.C.M."/>
            <person name="Besteiro S."/>
            <person name="Sicheritz-Ponten T."/>
            <person name="Noel C.J."/>
            <person name="Dacks J.B."/>
            <person name="Foster P.G."/>
            <person name="Simillion C."/>
            <person name="Van de Peer Y."/>
            <person name="Miranda-Saavedra D."/>
            <person name="Barton G.J."/>
            <person name="Westrop G.D."/>
            <person name="Mueller S."/>
            <person name="Dessi D."/>
            <person name="Fiori P.L."/>
            <person name="Ren Q."/>
            <person name="Paulsen I."/>
            <person name="Zhang H."/>
            <person name="Bastida-Corcuera F.D."/>
            <person name="Simoes-Barbosa A."/>
            <person name="Brown M.T."/>
            <person name="Hayes R.D."/>
            <person name="Mukherjee M."/>
            <person name="Okumura C.Y."/>
            <person name="Schneider R."/>
            <person name="Smith A.J."/>
            <person name="Vanacova S."/>
            <person name="Villalvazo M."/>
            <person name="Haas B.J."/>
            <person name="Pertea M."/>
            <person name="Feldblyum T.V."/>
            <person name="Utterback T.R."/>
            <person name="Shu C.L."/>
            <person name="Osoegawa K."/>
            <person name="de Jong P.J."/>
            <person name="Hrdy I."/>
            <person name="Horvathova L."/>
            <person name="Zubacova Z."/>
            <person name="Dolezal P."/>
            <person name="Malik S.B."/>
            <person name="Logsdon J.M. Jr."/>
            <person name="Henze K."/>
            <person name="Gupta A."/>
            <person name="Wang C.C."/>
            <person name="Dunne R.L."/>
            <person name="Upcroft J.A."/>
            <person name="Upcroft P."/>
            <person name="White O."/>
            <person name="Salzberg S.L."/>
            <person name="Tang P."/>
            <person name="Chiu C.-H."/>
            <person name="Lee Y.-S."/>
            <person name="Embley T.M."/>
            <person name="Coombs G.H."/>
            <person name="Mottram J.C."/>
            <person name="Tachezy J."/>
            <person name="Fraser-Liggett C.M."/>
            <person name="Johnson P.J."/>
        </authorList>
    </citation>
    <scope>NUCLEOTIDE SEQUENCE [LARGE SCALE GENOMIC DNA]</scope>
    <source>
        <strain evidence="3">G3</strain>
    </source>
</reference>
<evidence type="ECO:0000259" key="2">
    <source>
        <dbReference type="Pfam" id="PF21939"/>
    </source>
</evidence>
<reference evidence="3" key="1">
    <citation type="submission" date="2006-10" db="EMBL/GenBank/DDBJ databases">
        <authorList>
            <person name="Amadeo P."/>
            <person name="Zhao Q."/>
            <person name="Wortman J."/>
            <person name="Fraser-Liggett C."/>
            <person name="Carlton J."/>
        </authorList>
    </citation>
    <scope>NUCLEOTIDE SEQUENCE</scope>
    <source>
        <strain evidence="3">G3</strain>
    </source>
</reference>
<feature type="compositionally biased region" description="Polar residues" evidence="1">
    <location>
        <begin position="588"/>
        <end position="597"/>
    </location>
</feature>
<keyword evidence="4" id="KW-1185">Reference proteome</keyword>
<dbReference type="PANTHER" id="PTHR19051">
    <property type="entry name" value="KERATIN-ASSOCIATED PROTEIN"/>
    <property type="match status" value="1"/>
</dbReference>
<sequence length="672" mass="77948">MSNETASMREIQHNRQLIMQALNKNTTNFSNYAKISESLKEGNLKLTINPMTDEFLFQDNKNHTVCINPTKGTLNEKPINELLLKADVDNKADKEYVDDAIAKEEERANNAYATKEHTHPELADKTYVDNKMSSEVTRAENEYSKKTHTHSISDITNLQETLNRKSDVGHTHTIANITNLQETLNRKSAVGHTHSISDITNLQETLNRKSDVGHTHTIANITNLQETLNRKSAVGHTHSISEITDLNVSLENKADKTYVASVLVKKADKEYVNEKDNEIIERVEWYHERTMKTFKFKADTGWVSECLDLKADKTYVNDELEKKADKTYVNEIYQSLVGTKNIETIVGDFSFNEENKYFRWQFVQSLENGTRYKLIPKNNNEMYVSYKKNDGTQVKVPLDNNRYLNLYGDEQKKYLRVYEMADMTLPDPAPAPYYYDYGDDDKTPHVDPKKQTLYLEYYRYKRYNAIEKTRIVYYYEDDRNKYYSQDFTYPENIRLYYKKYSDTNQKKPEIVALYFKFKRDNPIISHMFDLMNPVGSIYTSMEARGPQVMFGVGAWERILERFLYCANSPKETGGSKTISVDNLPPHSHSGTTSSNGNHSHRVCKQGYNTVSQTSMQIQVMSRSHFPNDPVDWNGMWTDTTGNHQHTFTTTSTGLGKKYMPRYMTVCAWYRIA</sequence>
<dbReference type="InParanoid" id="A2EC04"/>
<dbReference type="AlphaFoldDB" id="A2EC04"/>
<proteinExistence type="predicted"/>
<dbReference type="EMBL" id="DS113350">
    <property type="protein sequence ID" value="EAY09779.1"/>
    <property type="molecule type" value="Genomic_DNA"/>
</dbReference>
<feature type="domain" description="Baseplate structural protein Gp10 C-terminal" evidence="2">
    <location>
        <begin position="527"/>
        <end position="671"/>
    </location>
</feature>
<name>A2EC04_TRIV3</name>
<evidence type="ECO:0000313" key="3">
    <source>
        <dbReference type="EMBL" id="EAY09779.1"/>
    </source>
</evidence>
<dbReference type="Proteomes" id="UP000001542">
    <property type="component" value="Unassembled WGS sequence"/>
</dbReference>
<dbReference type="VEuPathDB" id="TrichDB:TVAG_137690"/>
<gene>
    <name evidence="3" type="ORF">TVAG_137690</name>
</gene>
<dbReference type="InterPro" id="IPR053827">
    <property type="entry name" value="Gp10_C"/>
</dbReference>
<dbReference type="Pfam" id="PF21939">
    <property type="entry name" value="Gp10_C"/>
    <property type="match status" value="1"/>
</dbReference>
<dbReference type="VEuPathDB" id="TrichDB:TVAGG3_1086160"/>
<protein>
    <submittedName>
        <fullName evidence="3">Phage tail fiber repeat family protein</fullName>
    </submittedName>
</protein>
<organism evidence="3 4">
    <name type="scientific">Trichomonas vaginalis (strain ATCC PRA-98 / G3)</name>
    <dbReference type="NCBI Taxonomy" id="412133"/>
    <lineage>
        <taxon>Eukaryota</taxon>
        <taxon>Metamonada</taxon>
        <taxon>Parabasalia</taxon>
        <taxon>Trichomonadida</taxon>
        <taxon>Trichomonadidae</taxon>
        <taxon>Trichomonas</taxon>
    </lineage>
</organism>
<evidence type="ECO:0000313" key="4">
    <source>
        <dbReference type="Proteomes" id="UP000001542"/>
    </source>
</evidence>
<dbReference type="Pfam" id="PF12789">
    <property type="entry name" value="PTR"/>
    <property type="match status" value="2"/>
</dbReference>